<evidence type="ECO:0000256" key="9">
    <source>
        <dbReference type="ARBA" id="ARBA00049244"/>
    </source>
</evidence>
<gene>
    <name evidence="11" type="primary">dnaE</name>
    <name evidence="11" type="ORF">MKS91_02150</name>
</gene>
<evidence type="ECO:0000313" key="12">
    <source>
        <dbReference type="Proteomes" id="UP001320768"/>
    </source>
</evidence>
<dbReference type="Proteomes" id="UP001320768">
    <property type="component" value="Unassembled WGS sequence"/>
</dbReference>
<evidence type="ECO:0000259" key="10">
    <source>
        <dbReference type="SMART" id="SM00481"/>
    </source>
</evidence>
<keyword evidence="8" id="KW-0239">DNA-directed DNA polymerase</keyword>
<evidence type="ECO:0000256" key="6">
    <source>
        <dbReference type="ARBA" id="ARBA00022695"/>
    </source>
</evidence>
<organism evidence="11 12">
    <name type="scientific">Candidatus Synchoanobacter obligatus</name>
    <dbReference type="NCBI Taxonomy" id="2919597"/>
    <lineage>
        <taxon>Bacteria</taxon>
        <taxon>Pseudomonadati</taxon>
        <taxon>Pseudomonadota</taxon>
        <taxon>Gammaproteobacteria</taxon>
        <taxon>Candidatus Comchoanobacterales</taxon>
        <taxon>Candidatus Comchoanobacteraceae</taxon>
        <taxon>Candidatus Synchoanobacter</taxon>
    </lineage>
</organism>
<evidence type="ECO:0000256" key="2">
    <source>
        <dbReference type="ARBA" id="ARBA00012417"/>
    </source>
</evidence>
<evidence type="ECO:0000256" key="1">
    <source>
        <dbReference type="ARBA" id="ARBA00004496"/>
    </source>
</evidence>
<dbReference type="SUPFAM" id="SSF89550">
    <property type="entry name" value="PHP domain-like"/>
    <property type="match status" value="1"/>
</dbReference>
<dbReference type="PANTHER" id="PTHR32294:SF0">
    <property type="entry name" value="DNA POLYMERASE III SUBUNIT ALPHA"/>
    <property type="match status" value="1"/>
</dbReference>
<dbReference type="InterPro" id="IPR004013">
    <property type="entry name" value="PHP_dom"/>
</dbReference>
<name>A0ABT1L4I4_9GAMM</name>
<dbReference type="Pfam" id="PF17657">
    <property type="entry name" value="DNA_pol3_finger"/>
    <property type="match status" value="1"/>
</dbReference>
<dbReference type="InterPro" id="IPR003141">
    <property type="entry name" value="Pol/His_phosphatase_N"/>
</dbReference>
<keyword evidence="5 11" id="KW-0808">Transferase</keyword>
<keyword evidence="4" id="KW-0963">Cytoplasm</keyword>
<dbReference type="Gene3D" id="1.10.10.1600">
    <property type="entry name" value="Bacterial DNA polymerase III alpha subunit, thumb domain"/>
    <property type="match status" value="1"/>
</dbReference>
<dbReference type="EC" id="2.7.7.7" evidence="2"/>
<dbReference type="EMBL" id="JAKUDN010000002">
    <property type="protein sequence ID" value="MCP8352087.1"/>
    <property type="molecule type" value="Genomic_DNA"/>
</dbReference>
<dbReference type="GO" id="GO:0003887">
    <property type="term" value="F:DNA-directed DNA polymerase activity"/>
    <property type="evidence" value="ECO:0007669"/>
    <property type="project" value="UniProtKB-EC"/>
</dbReference>
<sequence length="1122" mass="124734">MNFSHLQVHSDHSLSEGLCRLSELSSASAEKRIFSVALTDIDNMFGWVKFYQKMRQAGIKPIPGADVIFDLDGSVIKATLLCLNDNGYQQVVRLLSDAYLSDVRIDSRPVVNHQHVIQSDGVAVILHLNGLESLISTQNNALAELLEPFKPLLLKRRLFGSLTRLNLTYEQANYAWTAFAYQYELPLVAVNNVCFMAQADYQAHEIRLCIHQGRVIQDKTRAQSHSKEQYFKSAIQMHEVFSDAKQVLENTNILAKRCNVTLSMGKVYLPEVAAVSDKDFFLQESLRGLERRFSVMAEPPKDKQLYYDRMQREVETITKMGFSSYFLIVADFIKWSKLNQVPVGPGRGSGAGSLVAYALEITDIDPLVYDLLFERFLNPERVSMPDFDIDFCMIGRDRVIDYVAKKYGRLNVSQIITYGRMAAKAVIRDVGRVMGHPYGFVDKLAKLIPFDLGITLEKAMAQEPMLTKRYAEEQEVRQLIDFCLVLEGLVRNVGTHAGGVVIAPSEISDFSPVYRDESQAGIVTQYDKDDIEKIGLVKFDFLGLRTLTIIDWALKNIQSSQGLSIDIATIPLDDKKAFELLQGCLTTGVFQLESQGMKELIDRLVPDCFEDIIALVALYRPGPLQSGMVDDFVKRKHGIDEVVYQHPLLEPILNNTYGVILYQEQVMQIAQDMAGYSLGGADLLRRAMGKKKPEEMEKQREIFSAGAIEAKIDVAIAKEIFDLMEKFAGYGFNKSHSAAYALISYQTAWLKANYTTEFMAAVLSSDMDNTEKVMIFLEDVAGMGISVLSPDINASQQMFSVVKEGVIRYGLSAIKGVGHSIAMQLVKDRPSEGFQDLLDVCASGGKVNKKLLESLIKAGACDVFGQNRATLLASINTAVQTFQRQSSDSLQGQQDLLGGEVSFRYKQVPPMPKRMALQYEKDTLGYYQSGHPVAESRDELNCLGVKRIAQVGVSMSSVRIAGVVNKIKVIKTKKGGRIAFVELSDETGKIDVAFFDEVYTQAYELLSQPGIILAEGATSLDQFTQNTRLQCLKAQSLDECRQKSAPKIEIVLEASAPINVNEIVAKLSGQPGRSEVTIKYLSQDGIAEFSLPFKVMASDALIEGIASLNGVESCCVAYGEYV</sequence>
<feature type="domain" description="Polymerase/histidinol phosphatase N-terminal" evidence="10">
    <location>
        <begin position="4"/>
        <end position="71"/>
    </location>
</feature>
<dbReference type="NCBIfam" id="TIGR00594">
    <property type="entry name" value="polc"/>
    <property type="match status" value="1"/>
</dbReference>
<comment type="catalytic activity">
    <reaction evidence="9">
        <text>DNA(n) + a 2'-deoxyribonucleoside 5'-triphosphate = DNA(n+1) + diphosphate</text>
        <dbReference type="Rhea" id="RHEA:22508"/>
        <dbReference type="Rhea" id="RHEA-COMP:17339"/>
        <dbReference type="Rhea" id="RHEA-COMP:17340"/>
        <dbReference type="ChEBI" id="CHEBI:33019"/>
        <dbReference type="ChEBI" id="CHEBI:61560"/>
        <dbReference type="ChEBI" id="CHEBI:173112"/>
        <dbReference type="EC" id="2.7.7.7"/>
    </reaction>
</comment>
<dbReference type="NCBIfam" id="NF004226">
    <property type="entry name" value="PRK05673.1"/>
    <property type="match status" value="1"/>
</dbReference>
<dbReference type="Pfam" id="PF14579">
    <property type="entry name" value="HHH_6"/>
    <property type="match status" value="1"/>
</dbReference>
<proteinExistence type="predicted"/>
<dbReference type="InterPro" id="IPR012340">
    <property type="entry name" value="NA-bd_OB-fold"/>
</dbReference>
<dbReference type="InterPro" id="IPR011708">
    <property type="entry name" value="DNA_pol3_alpha_NTPase_dom"/>
</dbReference>
<dbReference type="Gene3D" id="3.20.20.140">
    <property type="entry name" value="Metal-dependent hydrolases"/>
    <property type="match status" value="1"/>
</dbReference>
<evidence type="ECO:0000256" key="4">
    <source>
        <dbReference type="ARBA" id="ARBA00022490"/>
    </source>
</evidence>
<comment type="subcellular location">
    <subcellularLocation>
        <location evidence="1">Cytoplasm</location>
    </subcellularLocation>
</comment>
<dbReference type="SMART" id="SM00481">
    <property type="entry name" value="POLIIIAc"/>
    <property type="match status" value="1"/>
</dbReference>
<dbReference type="InterPro" id="IPR040982">
    <property type="entry name" value="DNA_pol3_finger"/>
</dbReference>
<dbReference type="InterPro" id="IPR004365">
    <property type="entry name" value="NA-bd_OB_tRNA"/>
</dbReference>
<dbReference type="InterPro" id="IPR016195">
    <property type="entry name" value="Pol/histidinol_Pase-like"/>
</dbReference>
<keyword evidence="6 11" id="KW-0548">Nucleotidyltransferase</keyword>
<dbReference type="RefSeq" id="WP_258569197.1">
    <property type="nucleotide sequence ID" value="NZ_JAKUDN010000002.1"/>
</dbReference>
<keyword evidence="7" id="KW-0235">DNA replication</keyword>
<dbReference type="CDD" id="cd04485">
    <property type="entry name" value="DnaE_OBF"/>
    <property type="match status" value="1"/>
</dbReference>
<comment type="caution">
    <text evidence="11">The sequence shown here is derived from an EMBL/GenBank/DDBJ whole genome shotgun (WGS) entry which is preliminary data.</text>
</comment>
<accession>A0ABT1L4I4</accession>
<evidence type="ECO:0000256" key="5">
    <source>
        <dbReference type="ARBA" id="ARBA00022679"/>
    </source>
</evidence>
<dbReference type="PANTHER" id="PTHR32294">
    <property type="entry name" value="DNA POLYMERASE III SUBUNIT ALPHA"/>
    <property type="match status" value="1"/>
</dbReference>
<protein>
    <recommendedName>
        <fullName evidence="3">DNA polymerase III subunit alpha</fullName>
        <ecNumber evidence="2">2.7.7.7</ecNumber>
    </recommendedName>
</protein>
<dbReference type="InterPro" id="IPR004805">
    <property type="entry name" value="DnaE2/DnaE/PolC"/>
</dbReference>
<dbReference type="InterPro" id="IPR029460">
    <property type="entry name" value="DNAPol_HHH"/>
</dbReference>
<evidence type="ECO:0000256" key="7">
    <source>
        <dbReference type="ARBA" id="ARBA00022705"/>
    </source>
</evidence>
<keyword evidence="12" id="KW-1185">Reference proteome</keyword>
<evidence type="ECO:0000256" key="8">
    <source>
        <dbReference type="ARBA" id="ARBA00022932"/>
    </source>
</evidence>
<dbReference type="Gene3D" id="1.10.150.870">
    <property type="match status" value="1"/>
</dbReference>
<dbReference type="Gene3D" id="2.40.50.140">
    <property type="entry name" value="Nucleic acid-binding proteins"/>
    <property type="match status" value="1"/>
</dbReference>
<dbReference type="Pfam" id="PF07733">
    <property type="entry name" value="DNA_pol3_alpha"/>
    <property type="match status" value="1"/>
</dbReference>
<evidence type="ECO:0000313" key="11">
    <source>
        <dbReference type="EMBL" id="MCP8352087.1"/>
    </source>
</evidence>
<evidence type="ECO:0000256" key="3">
    <source>
        <dbReference type="ARBA" id="ARBA00019114"/>
    </source>
</evidence>
<dbReference type="Pfam" id="PF02811">
    <property type="entry name" value="PHP"/>
    <property type="match status" value="1"/>
</dbReference>
<dbReference type="Pfam" id="PF01336">
    <property type="entry name" value="tRNA_anti-codon"/>
    <property type="match status" value="1"/>
</dbReference>
<reference evidence="11 12" key="1">
    <citation type="journal article" date="2022" name="Nat. Microbiol.">
        <title>The microbiome of a bacterivorous marine choanoflagellate contains a resource-demanding obligate bacterial associate.</title>
        <authorList>
            <person name="Needham D.M."/>
            <person name="Poirier C."/>
            <person name="Bachy C."/>
            <person name="George E.E."/>
            <person name="Wilken S."/>
            <person name="Yung C.C.M."/>
            <person name="Limardo A.J."/>
            <person name="Morando M."/>
            <person name="Sudek L."/>
            <person name="Malmstrom R.R."/>
            <person name="Keeling P.J."/>
            <person name="Santoro A.E."/>
            <person name="Worden A.Z."/>
        </authorList>
    </citation>
    <scope>NUCLEOTIDE SEQUENCE [LARGE SCALE GENOMIC DNA]</scope>
    <source>
        <strain evidence="11 12">Comchoano-2</strain>
    </source>
</reference>
<dbReference type="InterPro" id="IPR041931">
    <property type="entry name" value="DNA_pol3_alpha_thumb_dom"/>
</dbReference>